<comment type="caution">
    <text evidence="4">The sequence shown here is derived from an EMBL/GenBank/DDBJ whole genome shotgun (WGS) entry which is preliminary data.</text>
</comment>
<dbReference type="NCBIfam" id="TIGR01760">
    <property type="entry name" value="tape_meas_TP901"/>
    <property type="match status" value="1"/>
</dbReference>
<keyword evidence="2" id="KW-1133">Transmembrane helix</keyword>
<evidence type="ECO:0000256" key="1">
    <source>
        <dbReference type="ARBA" id="ARBA00022612"/>
    </source>
</evidence>
<organism evidence="4 5">
    <name type="scientific">Rhodomicrobium udaipurense</name>
    <dbReference type="NCBI Taxonomy" id="1202716"/>
    <lineage>
        <taxon>Bacteria</taxon>
        <taxon>Pseudomonadati</taxon>
        <taxon>Pseudomonadota</taxon>
        <taxon>Alphaproteobacteria</taxon>
        <taxon>Hyphomicrobiales</taxon>
        <taxon>Hyphomicrobiaceae</taxon>
        <taxon>Rhodomicrobium</taxon>
    </lineage>
</organism>
<keyword evidence="1" id="KW-1188">Viral release from host cell</keyword>
<evidence type="ECO:0000259" key="3">
    <source>
        <dbReference type="Pfam" id="PF10145"/>
    </source>
</evidence>
<evidence type="ECO:0000313" key="4">
    <source>
        <dbReference type="EMBL" id="MBJ7543276.1"/>
    </source>
</evidence>
<keyword evidence="2" id="KW-0812">Transmembrane</keyword>
<dbReference type="AlphaFoldDB" id="A0A8I1GG75"/>
<dbReference type="PANTHER" id="PTHR37813:SF1">
    <property type="entry name" value="FELS-2 PROPHAGE PROTEIN"/>
    <property type="match status" value="1"/>
</dbReference>
<feature type="transmembrane region" description="Helical" evidence="2">
    <location>
        <begin position="502"/>
        <end position="525"/>
    </location>
</feature>
<dbReference type="RefSeq" id="WP_199502345.1">
    <property type="nucleotide sequence ID" value="NZ_JAEMUK010000012.1"/>
</dbReference>
<keyword evidence="2" id="KW-0472">Membrane</keyword>
<dbReference type="EMBL" id="JAEMUK010000012">
    <property type="protein sequence ID" value="MBJ7543276.1"/>
    <property type="molecule type" value="Genomic_DNA"/>
</dbReference>
<feature type="domain" description="Phage tail tape measure protein" evidence="3">
    <location>
        <begin position="113"/>
        <end position="296"/>
    </location>
</feature>
<evidence type="ECO:0000256" key="2">
    <source>
        <dbReference type="SAM" id="Phobius"/>
    </source>
</evidence>
<dbReference type="PANTHER" id="PTHR37813">
    <property type="entry name" value="FELS-2 PROPHAGE PROTEIN"/>
    <property type="match status" value="1"/>
</dbReference>
<evidence type="ECO:0000313" key="5">
    <source>
        <dbReference type="Proteomes" id="UP000623250"/>
    </source>
</evidence>
<dbReference type="InterPro" id="IPR010090">
    <property type="entry name" value="Phage_tape_meas"/>
</dbReference>
<accession>A0A8I1GG75</accession>
<protein>
    <submittedName>
        <fullName evidence="4">Phage tail tape measure protein</fullName>
    </submittedName>
</protein>
<keyword evidence="5" id="KW-1185">Reference proteome</keyword>
<proteinExistence type="predicted"/>
<sequence length="747" mass="77187">MANLSASLIIRMIDGVSGPARAATQALRGIGQATAALNRSVGVVAIGKQIGAQAKSMAEASSRMSAAVAPVAVAGGFGFFKAFEFEKAMNTMEALGELTASQRKDAEEYLKLLNSQYPQTLTKLAQTMNELLRGGLDMKAAMGALGPTMDLAVFGDIEPKAAGEIAINALNQFRMPMSTVEQAMASMRKVSDVITYAANKSNTDVRLMGETFKYAAPFATALGMSIEELAGASMIMANNGIKGSEAGVALRSAMVRMVKPTKGMMAMLARLNISLSDFVKTGREVTSKDIIGGLMADGVDATPVADKIAKALQDPGLKASQPRMVAELTKIISEGLGSTSIVDKDKLAENLTDSLNVAGSKVDLIGFIKAVSDKAGPGIASAIANLFDVRQGARVMTLSAGDVKAMIDGVFNEAAGYAAKGAQIMLKGIVGPFYSLMSSIEGFFVALGESGVFEDAAKVFTRLADSVREISKSSPELLRFGTYAVMAAAALVPLGMALSGAAAALAILVNPLALVVAGLGALAYYNWDSVKAGWEGIKQAATEFAGGFQTGFWDNIKPSPELNQAWADLKQSLSDAGLSLNLPSWRELGELFGGTVAKGVNLVASAVTALVDGLRTAVGWAKDAASAIGSIKMPSFWSSASVPPPAPLAAGSLKDLPARAEGGPVAGGQAYLVGEQGPELFVPGRSGSIVPNGGARSVSAGGANISITIDKIVIEGGGDVNEIAQKVGQVLEAELRRRLRGLQADYA</sequence>
<feature type="transmembrane region" description="Helical" evidence="2">
    <location>
        <begin position="477"/>
        <end position="496"/>
    </location>
</feature>
<name>A0A8I1GG75_9HYPH</name>
<gene>
    <name evidence="4" type="ORF">JDN41_06875</name>
</gene>
<dbReference type="Pfam" id="PF10145">
    <property type="entry name" value="PhageMin_Tail"/>
    <property type="match status" value="1"/>
</dbReference>
<reference evidence="4 5" key="1">
    <citation type="submission" date="2020-12" db="EMBL/GenBank/DDBJ databases">
        <title>Revised draft genomes of Rhodomicrobium vannielii ATCC 17100 and Rhodomicrobium udaipurense JA643.</title>
        <authorList>
            <person name="Conners E.M."/>
            <person name="Davenport E.J."/>
            <person name="Bose A."/>
        </authorList>
    </citation>
    <scope>NUCLEOTIDE SEQUENCE [LARGE SCALE GENOMIC DNA]</scope>
    <source>
        <strain evidence="4 5">JA643</strain>
    </source>
</reference>
<dbReference type="Proteomes" id="UP000623250">
    <property type="component" value="Unassembled WGS sequence"/>
</dbReference>